<gene>
    <name evidence="1" type="ORF">COCMIDRAFT_83792</name>
</gene>
<keyword evidence="2" id="KW-1185">Reference proteome</keyword>
<sequence>IKASNDKRPGYSISCSFCLVVLLIVHYRQGQSLRVRLVPIVCLMVNSIIAQSTAEPKDLAVQHCDIFRRAHCGPNSTLC</sequence>
<protein>
    <submittedName>
        <fullName evidence="1">Uncharacterized protein</fullName>
    </submittedName>
</protein>
<dbReference type="HOGENOM" id="CLU_2605881_0_0_1"/>
<dbReference type="EMBL" id="KI963929">
    <property type="protein sequence ID" value="EUC49680.1"/>
    <property type="molecule type" value="Genomic_DNA"/>
</dbReference>
<dbReference type="OrthoDB" id="3689690at2759"/>
<feature type="non-terminal residue" evidence="1">
    <location>
        <position position="1"/>
    </location>
</feature>
<proteinExistence type="predicted"/>
<dbReference type="KEGG" id="bor:COCMIDRAFT_83792"/>
<dbReference type="GeneID" id="19126332"/>
<dbReference type="Proteomes" id="UP000054032">
    <property type="component" value="Unassembled WGS sequence"/>
</dbReference>
<name>W6ZI76_COCMI</name>
<dbReference type="AlphaFoldDB" id="W6ZI76"/>
<dbReference type="RefSeq" id="XP_007683785.1">
    <property type="nucleotide sequence ID" value="XM_007685595.1"/>
</dbReference>
<evidence type="ECO:0000313" key="1">
    <source>
        <dbReference type="EMBL" id="EUC49680.1"/>
    </source>
</evidence>
<organism evidence="1 2">
    <name type="scientific">Bipolaris oryzae ATCC 44560</name>
    <dbReference type="NCBI Taxonomy" id="930090"/>
    <lineage>
        <taxon>Eukaryota</taxon>
        <taxon>Fungi</taxon>
        <taxon>Dikarya</taxon>
        <taxon>Ascomycota</taxon>
        <taxon>Pezizomycotina</taxon>
        <taxon>Dothideomycetes</taxon>
        <taxon>Pleosporomycetidae</taxon>
        <taxon>Pleosporales</taxon>
        <taxon>Pleosporineae</taxon>
        <taxon>Pleosporaceae</taxon>
        <taxon>Bipolaris</taxon>
    </lineage>
</organism>
<reference evidence="1 2" key="1">
    <citation type="journal article" date="2013" name="PLoS Genet.">
        <title>Comparative genome structure, secondary metabolite, and effector coding capacity across Cochliobolus pathogens.</title>
        <authorList>
            <person name="Condon B.J."/>
            <person name="Leng Y."/>
            <person name="Wu D."/>
            <person name="Bushley K.E."/>
            <person name="Ohm R.A."/>
            <person name="Otillar R."/>
            <person name="Martin J."/>
            <person name="Schackwitz W."/>
            <person name="Grimwood J."/>
            <person name="MohdZainudin N."/>
            <person name="Xue C."/>
            <person name="Wang R."/>
            <person name="Manning V.A."/>
            <person name="Dhillon B."/>
            <person name="Tu Z.J."/>
            <person name="Steffenson B.J."/>
            <person name="Salamov A."/>
            <person name="Sun H."/>
            <person name="Lowry S."/>
            <person name="LaButti K."/>
            <person name="Han J."/>
            <person name="Copeland A."/>
            <person name="Lindquist E."/>
            <person name="Barry K."/>
            <person name="Schmutz J."/>
            <person name="Baker S.E."/>
            <person name="Ciuffetti L.M."/>
            <person name="Grigoriev I.V."/>
            <person name="Zhong S."/>
            <person name="Turgeon B.G."/>
        </authorList>
    </citation>
    <scope>NUCLEOTIDE SEQUENCE [LARGE SCALE GENOMIC DNA]</scope>
    <source>
        <strain evidence="1 2">ATCC 44560</strain>
    </source>
</reference>
<accession>W6ZI76</accession>
<evidence type="ECO:0000313" key="2">
    <source>
        <dbReference type="Proteomes" id="UP000054032"/>
    </source>
</evidence>